<evidence type="ECO:0000256" key="3">
    <source>
        <dbReference type="PIRSR" id="PIRSR006615-2"/>
    </source>
</evidence>
<comment type="function">
    <text evidence="1">Broad specificity carboxypetidase that releases amino acids sequentially from the C-terminus, including neutral, aromatic, polar and basic residues.</text>
</comment>
<dbReference type="Pfam" id="PF02074">
    <property type="entry name" value="Peptidase_M32"/>
    <property type="match status" value="1"/>
</dbReference>
<organism evidence="4 5">
    <name type="scientific">Lacrimispora celerecrescens</name>
    <dbReference type="NCBI Taxonomy" id="29354"/>
    <lineage>
        <taxon>Bacteria</taxon>
        <taxon>Bacillati</taxon>
        <taxon>Bacillota</taxon>
        <taxon>Clostridia</taxon>
        <taxon>Lachnospirales</taxon>
        <taxon>Lachnospiraceae</taxon>
        <taxon>Lacrimispora</taxon>
    </lineage>
</organism>
<evidence type="ECO:0000313" key="5">
    <source>
        <dbReference type="Proteomes" id="UP000028525"/>
    </source>
</evidence>
<dbReference type="PRINTS" id="PR00998">
    <property type="entry name" value="CRBOXYPTASET"/>
</dbReference>
<comment type="similarity">
    <text evidence="1">Belongs to the peptidase M32 family.</text>
</comment>
<keyword evidence="2" id="KW-0862">Zinc</keyword>
<dbReference type="EC" id="3.4.17.19" evidence="1"/>
<evidence type="ECO:0000256" key="1">
    <source>
        <dbReference type="PIRNR" id="PIRNR006615"/>
    </source>
</evidence>
<dbReference type="Proteomes" id="UP000028525">
    <property type="component" value="Unassembled WGS sequence"/>
</dbReference>
<dbReference type="EMBL" id="JPME01000020">
    <property type="protein sequence ID" value="KEZ89182.1"/>
    <property type="molecule type" value="Genomic_DNA"/>
</dbReference>
<proteinExistence type="inferred from homology"/>
<protein>
    <recommendedName>
        <fullName evidence="1">Metal-dependent carboxypeptidase</fullName>
        <ecNumber evidence="1">3.4.17.19</ecNumber>
    </recommendedName>
</protein>
<gene>
    <name evidence="4" type="ORF">IO98_17225</name>
</gene>
<dbReference type="GO" id="GO:0004181">
    <property type="term" value="F:metallocarboxypeptidase activity"/>
    <property type="evidence" value="ECO:0007669"/>
    <property type="project" value="UniProtKB-UniRule"/>
</dbReference>
<feature type="binding site" evidence="2">
    <location>
        <position position="262"/>
    </location>
    <ligand>
        <name>Zn(2+)</name>
        <dbReference type="ChEBI" id="CHEBI:29105"/>
        <note>catalytic</note>
    </ligand>
</feature>
<feature type="active site" description="Proton donor/acceptor" evidence="3">
    <location>
        <position position="263"/>
    </location>
</feature>
<accession>A0A084JJP8</accession>
<evidence type="ECO:0000313" key="4">
    <source>
        <dbReference type="EMBL" id="KEZ89182.1"/>
    </source>
</evidence>
<comment type="catalytic activity">
    <reaction evidence="1">
        <text>Release of a C-terminal amino acid with broad specificity, except for -Pro.</text>
        <dbReference type="EC" id="3.4.17.19"/>
    </reaction>
</comment>
<dbReference type="GO" id="GO:0046872">
    <property type="term" value="F:metal ion binding"/>
    <property type="evidence" value="ECO:0007669"/>
    <property type="project" value="UniProtKB-KW"/>
</dbReference>
<dbReference type="SUPFAM" id="SSF55486">
    <property type="entry name" value="Metalloproteases ('zincins'), catalytic domain"/>
    <property type="match status" value="1"/>
</dbReference>
<sequence length="498" mass="57653">MSKSYEILSSLLEKTMALQTSLVLFEWDNETLAPEGAGSYTSRVIGALSEEYYRVMTGEEMGKAIADCEEDDSLSDVERAIVKGAKEAREELVCIPSNEYRENAQLIAEAARIWSKAKKEEDFDSFAPTLEKVIGFKKKFASYRKKEGQKLYDVILDEFEKGFNMELLDEFFSRLKEEIVPLLKDIKENGKTIDDSFLSGGYPEEKQREMAHYLAEYVGFDFTKGVLAESAHPFTTNLHNHDVRITTSYRDKMDNAMFSVIHEAGHGIYELGISDEITQTPVGQGTSMGMHESQSRFFENIIGRSQAFWTPLYEKLQELYPDKLNEISIEQFMDAVNKVEPSFIRTEADELTYNLHIMIRYEIEKMIMEEDVDLKKLPEIWADKYEEYLGVRPENPSEGILQDIHWSQGLIGYFPSYALGNAFGAQLYYHMRKEMDFDELLVNGKLDVIRDYLREHIHKFGKLKTSREILKDTTGEDFTPDYFIRYVKEKYCSLYELS</sequence>
<dbReference type="Gene3D" id="1.10.1370.30">
    <property type="match status" value="1"/>
</dbReference>
<feature type="binding site" evidence="2">
    <location>
        <position position="292"/>
    </location>
    <ligand>
        <name>Zn(2+)</name>
        <dbReference type="ChEBI" id="CHEBI:29105"/>
        <note>catalytic</note>
    </ligand>
</feature>
<dbReference type="PANTHER" id="PTHR34217">
    <property type="entry name" value="METAL-DEPENDENT CARBOXYPEPTIDASE"/>
    <property type="match status" value="1"/>
</dbReference>
<dbReference type="InterPro" id="IPR001333">
    <property type="entry name" value="Peptidase_M32_Taq"/>
</dbReference>
<dbReference type="STRING" id="29354.IO98_17225"/>
<keyword evidence="1" id="KW-0482">Metalloprotease</keyword>
<reference evidence="4 5" key="1">
    <citation type="submission" date="2014-07" db="EMBL/GenBank/DDBJ databases">
        <title>Draft genome of Clostridium celerecrescens 152B isolated from sediments associated with methane hydrate from Krishna Godavari basin.</title>
        <authorList>
            <person name="Honkalas V.S."/>
            <person name="Dabir A.P."/>
            <person name="Arora P."/>
            <person name="Dhakephalkar P.K."/>
        </authorList>
    </citation>
    <scope>NUCLEOTIDE SEQUENCE [LARGE SCALE GENOMIC DNA]</scope>
    <source>
        <strain evidence="4 5">152B</strain>
    </source>
</reference>
<keyword evidence="1" id="KW-0378">Hydrolase</keyword>
<dbReference type="RefSeq" id="WP_038283143.1">
    <property type="nucleotide sequence ID" value="NZ_JPME01000020.1"/>
</dbReference>
<keyword evidence="1" id="KW-0121">Carboxypeptidase</keyword>
<name>A0A084JJP8_9FIRM</name>
<keyword evidence="1" id="KW-0645">Protease</keyword>
<dbReference type="AlphaFoldDB" id="A0A084JJP8"/>
<keyword evidence="1 2" id="KW-0479">Metal-binding</keyword>
<comment type="cofactor">
    <cofactor evidence="2">
        <name>Zn(2+)</name>
        <dbReference type="ChEBI" id="CHEBI:29105"/>
    </cofactor>
    <text evidence="2">Binds 1 zinc ion per subunit.</text>
</comment>
<dbReference type="OrthoDB" id="9772308at2"/>
<dbReference type="PANTHER" id="PTHR34217:SF1">
    <property type="entry name" value="CARBOXYPEPTIDASE 1"/>
    <property type="match status" value="1"/>
</dbReference>
<feature type="binding site" evidence="2">
    <location>
        <position position="266"/>
    </location>
    <ligand>
        <name>Zn(2+)</name>
        <dbReference type="ChEBI" id="CHEBI:29105"/>
        <note>catalytic</note>
    </ligand>
</feature>
<dbReference type="PROSITE" id="PS52034">
    <property type="entry name" value="PEPTIDASE_M32"/>
    <property type="match status" value="1"/>
</dbReference>
<dbReference type="CDD" id="cd06460">
    <property type="entry name" value="M32_Taq"/>
    <property type="match status" value="1"/>
</dbReference>
<dbReference type="PIRSF" id="PIRSF006615">
    <property type="entry name" value="Zn_crbxpep_Taq"/>
    <property type="match status" value="1"/>
</dbReference>
<comment type="caution">
    <text evidence="4">The sequence shown here is derived from an EMBL/GenBank/DDBJ whole genome shotgun (WGS) entry which is preliminary data.</text>
</comment>
<keyword evidence="5" id="KW-1185">Reference proteome</keyword>
<evidence type="ECO:0000256" key="2">
    <source>
        <dbReference type="PIRSR" id="PIRSR006615-1"/>
    </source>
</evidence>
<dbReference type="GO" id="GO:0006508">
    <property type="term" value="P:proteolysis"/>
    <property type="evidence" value="ECO:0007669"/>
    <property type="project" value="UniProtKB-UniRule"/>
</dbReference>